<protein>
    <submittedName>
        <fullName evidence="2">Uncharacterized protein</fullName>
    </submittedName>
</protein>
<gene>
    <name evidence="2" type="ORF">MNBD_GAMMA11-1039</name>
</gene>
<dbReference type="AlphaFoldDB" id="A0A3B0XPW2"/>
<feature type="compositionally biased region" description="Basic and acidic residues" evidence="1">
    <location>
        <begin position="29"/>
        <end position="38"/>
    </location>
</feature>
<proteinExistence type="predicted"/>
<reference evidence="2" key="1">
    <citation type="submission" date="2018-06" db="EMBL/GenBank/DDBJ databases">
        <authorList>
            <person name="Zhirakovskaya E."/>
        </authorList>
    </citation>
    <scope>NUCLEOTIDE SEQUENCE</scope>
</reference>
<sequence>MKERIVRRTKEEIKKMKGKTNHVHVGNTSDKEIERQVDGDPDSYIPTEEELKNFKRVNEDNKDE</sequence>
<dbReference type="EMBL" id="UOFG01000023">
    <property type="protein sequence ID" value="VAW58184.1"/>
    <property type="molecule type" value="Genomic_DNA"/>
</dbReference>
<organism evidence="2">
    <name type="scientific">hydrothermal vent metagenome</name>
    <dbReference type="NCBI Taxonomy" id="652676"/>
    <lineage>
        <taxon>unclassified sequences</taxon>
        <taxon>metagenomes</taxon>
        <taxon>ecological metagenomes</taxon>
    </lineage>
</organism>
<feature type="compositionally biased region" description="Basic and acidic residues" evidence="1">
    <location>
        <begin position="49"/>
        <end position="64"/>
    </location>
</feature>
<name>A0A3B0XPW2_9ZZZZ</name>
<evidence type="ECO:0000256" key="1">
    <source>
        <dbReference type="SAM" id="MobiDB-lite"/>
    </source>
</evidence>
<evidence type="ECO:0000313" key="2">
    <source>
        <dbReference type="EMBL" id="VAW58184.1"/>
    </source>
</evidence>
<feature type="region of interest" description="Disordered" evidence="1">
    <location>
        <begin position="15"/>
        <end position="64"/>
    </location>
</feature>
<accession>A0A3B0XPW2</accession>